<dbReference type="Pfam" id="PF12705">
    <property type="entry name" value="PDDEXK_1"/>
    <property type="match status" value="1"/>
</dbReference>
<dbReference type="Proteomes" id="UP000501534">
    <property type="component" value="Chromosome"/>
</dbReference>
<evidence type="ECO:0000256" key="14">
    <source>
        <dbReference type="ARBA" id="ARBA00048988"/>
    </source>
</evidence>
<keyword evidence="8" id="KW-0238">DNA-binding</keyword>
<dbReference type="Pfam" id="PF13361">
    <property type="entry name" value="UvrD_C"/>
    <property type="match status" value="2"/>
</dbReference>
<dbReference type="GO" id="GO:0043138">
    <property type="term" value="F:3'-5' DNA helicase activity"/>
    <property type="evidence" value="ECO:0007669"/>
    <property type="project" value="UniProtKB-EC"/>
</dbReference>
<evidence type="ECO:0000256" key="1">
    <source>
        <dbReference type="ARBA" id="ARBA00022722"/>
    </source>
</evidence>
<keyword evidence="7 15" id="KW-0067">ATP-binding</keyword>
<keyword evidence="3" id="KW-0227">DNA damage</keyword>
<organism evidence="18 19">
    <name type="scientific">Usitatibacter rugosus</name>
    <dbReference type="NCBI Taxonomy" id="2732067"/>
    <lineage>
        <taxon>Bacteria</taxon>
        <taxon>Pseudomonadati</taxon>
        <taxon>Pseudomonadota</taxon>
        <taxon>Betaproteobacteria</taxon>
        <taxon>Nitrosomonadales</taxon>
        <taxon>Usitatibacteraceae</taxon>
        <taxon>Usitatibacter</taxon>
    </lineage>
</organism>
<evidence type="ECO:0000256" key="13">
    <source>
        <dbReference type="ARBA" id="ARBA00034923"/>
    </source>
</evidence>
<evidence type="ECO:0000256" key="9">
    <source>
        <dbReference type="ARBA" id="ARBA00023204"/>
    </source>
</evidence>
<dbReference type="KEGG" id="uru:DSM104443_00815"/>
<dbReference type="GO" id="GO:0005829">
    <property type="term" value="C:cytosol"/>
    <property type="evidence" value="ECO:0007669"/>
    <property type="project" value="TreeGrafter"/>
</dbReference>
<evidence type="ECO:0000256" key="6">
    <source>
        <dbReference type="ARBA" id="ARBA00022839"/>
    </source>
</evidence>
<keyword evidence="5 15" id="KW-0347">Helicase</keyword>
<evidence type="ECO:0000256" key="5">
    <source>
        <dbReference type="ARBA" id="ARBA00022806"/>
    </source>
</evidence>
<dbReference type="GO" id="GO:0005524">
    <property type="term" value="F:ATP binding"/>
    <property type="evidence" value="ECO:0007669"/>
    <property type="project" value="UniProtKB-UniRule"/>
</dbReference>
<evidence type="ECO:0000313" key="19">
    <source>
        <dbReference type="Proteomes" id="UP000501534"/>
    </source>
</evidence>
<name>A0A6M4GRS5_9PROT</name>
<evidence type="ECO:0000256" key="10">
    <source>
        <dbReference type="ARBA" id="ARBA00023235"/>
    </source>
</evidence>
<dbReference type="Gene3D" id="3.40.50.300">
    <property type="entry name" value="P-loop containing nucleotide triphosphate hydrolases"/>
    <property type="match status" value="4"/>
</dbReference>
<dbReference type="PROSITE" id="PS51198">
    <property type="entry name" value="UVRD_HELICASE_ATP_BIND"/>
    <property type="match status" value="1"/>
</dbReference>
<keyword evidence="1" id="KW-0540">Nuclease</keyword>
<keyword evidence="6" id="KW-0269">Exonuclease</keyword>
<dbReference type="RefSeq" id="WP_171089746.1">
    <property type="nucleotide sequence ID" value="NZ_CP053069.1"/>
</dbReference>
<evidence type="ECO:0000256" key="15">
    <source>
        <dbReference type="PROSITE-ProRule" id="PRU00560"/>
    </source>
</evidence>
<accession>A0A6M4GRS5</accession>
<evidence type="ECO:0000259" key="17">
    <source>
        <dbReference type="PROSITE" id="PS51217"/>
    </source>
</evidence>
<feature type="binding site" evidence="15">
    <location>
        <begin position="26"/>
        <end position="33"/>
    </location>
    <ligand>
        <name>ATP</name>
        <dbReference type="ChEBI" id="CHEBI:30616"/>
    </ligand>
</feature>
<dbReference type="InterPro" id="IPR038726">
    <property type="entry name" value="PDDEXK_AddAB-type"/>
</dbReference>
<evidence type="ECO:0000256" key="12">
    <source>
        <dbReference type="ARBA" id="ARBA00034808"/>
    </source>
</evidence>
<dbReference type="EC" id="5.6.2.4" evidence="12"/>
<dbReference type="InterPro" id="IPR011604">
    <property type="entry name" value="PDDEXK-like_dom_sf"/>
</dbReference>
<dbReference type="GO" id="GO:0033202">
    <property type="term" value="C:DNA helicase complex"/>
    <property type="evidence" value="ECO:0007669"/>
    <property type="project" value="TreeGrafter"/>
</dbReference>
<dbReference type="InterPro" id="IPR027417">
    <property type="entry name" value="P-loop_NTPase"/>
</dbReference>
<dbReference type="InterPro" id="IPR011335">
    <property type="entry name" value="Restrct_endonuc-II-like"/>
</dbReference>
<dbReference type="PROSITE" id="PS51217">
    <property type="entry name" value="UVRD_HELICASE_CTER"/>
    <property type="match status" value="1"/>
</dbReference>
<keyword evidence="19" id="KW-1185">Reference proteome</keyword>
<dbReference type="GO" id="GO:0000725">
    <property type="term" value="P:recombinational repair"/>
    <property type="evidence" value="ECO:0007669"/>
    <property type="project" value="TreeGrafter"/>
</dbReference>
<evidence type="ECO:0000256" key="4">
    <source>
        <dbReference type="ARBA" id="ARBA00022801"/>
    </source>
</evidence>
<comment type="catalytic activity">
    <reaction evidence="11">
        <text>Couples ATP hydrolysis with the unwinding of duplex DNA by translocating in the 3'-5' direction.</text>
        <dbReference type="EC" id="5.6.2.4"/>
    </reaction>
</comment>
<feature type="domain" description="UvrD-like helicase ATP-binding" evidence="16">
    <location>
        <begin position="5"/>
        <end position="492"/>
    </location>
</feature>
<feature type="domain" description="UvrD-like helicase C-terminal" evidence="17">
    <location>
        <begin position="504"/>
        <end position="779"/>
    </location>
</feature>
<evidence type="ECO:0000256" key="7">
    <source>
        <dbReference type="ARBA" id="ARBA00022840"/>
    </source>
</evidence>
<dbReference type="InterPro" id="IPR014016">
    <property type="entry name" value="UvrD-like_ATP-bd"/>
</dbReference>
<dbReference type="Gene3D" id="1.10.486.10">
    <property type="entry name" value="PCRA, domain 4"/>
    <property type="match status" value="1"/>
</dbReference>
<keyword evidence="10" id="KW-0413">Isomerase</keyword>
<proteinExistence type="predicted"/>
<evidence type="ECO:0000256" key="8">
    <source>
        <dbReference type="ARBA" id="ARBA00023125"/>
    </source>
</evidence>
<gene>
    <name evidence="18" type="primary">recB</name>
    <name evidence="18" type="ORF">DSM104443_00815</name>
</gene>
<sequence length="1124" mass="124303">MSGPDIVDAAERAKALDPERSLIVQAPAGSGKTGLLIQRYLRLLATVGKPEEVLAITFTRKAAAEMRRRVLEALQLARVGHAPREANQALTYKLASDVLARDSEQHWDILDNVARLRIQTIDSLSASLARQMPVLSRLGAPPAIIDDARELYREAAERTLALVDSADATAGDVARVLDHLDGEWATARDLLQSMLGKRDQWLKRVNDFHGDHNARESLEAGFRIERARILGSVHATFPRHLAAPLARLGRYASDNISRTNPDSLIARLVDMAGLPAPDEAGADSWCALAAMMLVKEARFRKTVDKGVGFPPEKGAGTFKEGMIELLGQLAEVPGLCKALDAVRRMPPATYSDEQWSALGAMVALLPIADQQLREVFAERGEMDFAGIAQHAVLALGTDEQPTDLLLALDTKIRHLLVDEFQDTSHAQWDLLHRLTGGWEPGDGRTVFLVGDPMQSIYRFREADVALFLRARTHGLPNVPLEDVRIRTNFRSRAGIVHWVNEHFPNILRGSEDPDAGAVEYSPSAAHHPGELLPAVTWHPFLGTDQAEAHKREADEVVRLVNEALALEPEGTIAILVRARTHLDWIVRKLRGAKVKFRAVDIEPLEGRQVIQDLLAVTRALSHPSDRVAWLGLLRAPWCAMRLSDLQALTGGEVTREGNRRTVWELMNDPARSAGLSHEGRQRMERVRSALQPFVVHRLRGTLRERVEAAWLALGGPACAFTAGDLDDAETFFDQLDKLEHAGELPDPGMLNEQLEKLYAAPDTGEDARVQIMTIHKAKGLEFGTVIVPGLDRVPRGSDRPLFAWKARASGSMLMAPIRPARDPGEPAYDYLRALEKSASQHELERLLYVAATRAEKRLHLMGYARLEVKDGRGVPRKAPATTLLGKAWSAAEPDFLRAVDRFMADPIPPAEEEKIRTELRTLDVSVLAVRVPQPACTAPPQPLDESRPIEYVWADPSARHIGTVAHGWLQRIAVEGLDRWDGKRVASLALRVSRELARLGVPNEGRDAAVARVLAAVQGAISHDRGRWILGPHPDAKCEYRIRVPAPGGVRTLVIDRLFTFEGRPWIVDYKTSSHEGGDLEAFLDSEKERYAGQMARYVPAFRGAPGSLGLYFPLVEGWREWEG</sequence>
<evidence type="ECO:0000256" key="11">
    <source>
        <dbReference type="ARBA" id="ARBA00034617"/>
    </source>
</evidence>
<reference evidence="18 19" key="1">
    <citation type="submission" date="2020-04" db="EMBL/GenBank/DDBJ databases">
        <title>Usitatibacter rugosus gen. nov., sp. nov. and Usitatibacter palustris sp. nov., novel members of Usitatibacteraceae fam. nov. within the order Nitrosomonadales isolated from soil.</title>
        <authorList>
            <person name="Huber K.J."/>
            <person name="Neumann-Schaal M."/>
            <person name="Geppert A."/>
            <person name="Luckner M."/>
            <person name="Wanner G."/>
            <person name="Overmann J."/>
        </authorList>
    </citation>
    <scope>NUCLEOTIDE SEQUENCE [LARGE SCALE GENOMIC DNA]</scope>
    <source>
        <strain evidence="18 19">0125_3</strain>
    </source>
</reference>
<dbReference type="AlphaFoldDB" id="A0A6M4GRS5"/>
<dbReference type="Pfam" id="PF00580">
    <property type="entry name" value="UvrD-helicase"/>
    <property type="match status" value="2"/>
</dbReference>
<dbReference type="GO" id="GO:0003677">
    <property type="term" value="F:DNA binding"/>
    <property type="evidence" value="ECO:0007669"/>
    <property type="project" value="UniProtKB-KW"/>
</dbReference>
<dbReference type="InterPro" id="IPR000212">
    <property type="entry name" value="DNA_helicase_UvrD/REP"/>
</dbReference>
<keyword evidence="9" id="KW-0234">DNA repair</keyword>
<keyword evidence="2 15" id="KW-0547">Nucleotide-binding</keyword>
<dbReference type="InterPro" id="IPR014017">
    <property type="entry name" value="DNA_helicase_UvrD-like_C"/>
</dbReference>
<dbReference type="PANTHER" id="PTHR11070">
    <property type="entry name" value="UVRD / RECB / PCRA DNA HELICASE FAMILY MEMBER"/>
    <property type="match status" value="1"/>
</dbReference>
<evidence type="ECO:0000256" key="2">
    <source>
        <dbReference type="ARBA" id="ARBA00022741"/>
    </source>
</evidence>
<keyword evidence="4 15" id="KW-0378">Hydrolase</keyword>
<dbReference type="PANTHER" id="PTHR11070:SF2">
    <property type="entry name" value="ATP-DEPENDENT DNA HELICASE SRS2"/>
    <property type="match status" value="1"/>
</dbReference>
<dbReference type="Gene3D" id="3.90.320.10">
    <property type="match status" value="1"/>
</dbReference>
<dbReference type="GO" id="GO:0004527">
    <property type="term" value="F:exonuclease activity"/>
    <property type="evidence" value="ECO:0007669"/>
    <property type="project" value="UniProtKB-KW"/>
</dbReference>
<evidence type="ECO:0000256" key="3">
    <source>
        <dbReference type="ARBA" id="ARBA00022763"/>
    </source>
</evidence>
<evidence type="ECO:0000259" key="16">
    <source>
        <dbReference type="PROSITE" id="PS51198"/>
    </source>
</evidence>
<protein>
    <recommendedName>
        <fullName evidence="12">DNA 3'-5' helicase</fullName>
        <ecNumber evidence="12">5.6.2.4</ecNumber>
    </recommendedName>
    <alternativeName>
        <fullName evidence="13">DNA 3'-5' helicase II</fullName>
    </alternativeName>
</protein>
<evidence type="ECO:0000313" key="18">
    <source>
        <dbReference type="EMBL" id="QJR09765.1"/>
    </source>
</evidence>
<dbReference type="SUPFAM" id="SSF52980">
    <property type="entry name" value="Restriction endonuclease-like"/>
    <property type="match status" value="1"/>
</dbReference>
<dbReference type="EMBL" id="CP053069">
    <property type="protein sequence ID" value="QJR09765.1"/>
    <property type="molecule type" value="Genomic_DNA"/>
</dbReference>
<comment type="catalytic activity">
    <reaction evidence="14">
        <text>ATP + H2O = ADP + phosphate + H(+)</text>
        <dbReference type="Rhea" id="RHEA:13065"/>
        <dbReference type="ChEBI" id="CHEBI:15377"/>
        <dbReference type="ChEBI" id="CHEBI:15378"/>
        <dbReference type="ChEBI" id="CHEBI:30616"/>
        <dbReference type="ChEBI" id="CHEBI:43474"/>
        <dbReference type="ChEBI" id="CHEBI:456216"/>
        <dbReference type="EC" id="5.6.2.4"/>
    </reaction>
</comment>
<dbReference type="SUPFAM" id="SSF52540">
    <property type="entry name" value="P-loop containing nucleoside triphosphate hydrolases"/>
    <property type="match status" value="1"/>
</dbReference>